<dbReference type="InterPro" id="IPR029045">
    <property type="entry name" value="ClpP/crotonase-like_dom_sf"/>
</dbReference>
<dbReference type="RefSeq" id="WP_084221685.1">
    <property type="nucleotide sequence ID" value="NZ_JAUSUN010000042.1"/>
</dbReference>
<accession>A0ABU0G0C2</accession>
<dbReference type="Gene3D" id="3.90.226.10">
    <property type="entry name" value="2-enoyl-CoA Hydratase, Chain A, domain 1"/>
    <property type="match status" value="1"/>
</dbReference>
<keyword evidence="2" id="KW-0456">Lyase</keyword>
<dbReference type="InterPro" id="IPR014748">
    <property type="entry name" value="Enoyl-CoA_hydra_C"/>
</dbReference>
<dbReference type="PANTHER" id="PTHR11941">
    <property type="entry name" value="ENOYL-COA HYDRATASE-RELATED"/>
    <property type="match status" value="1"/>
</dbReference>
<evidence type="ECO:0000256" key="2">
    <source>
        <dbReference type="ARBA" id="ARBA00023239"/>
    </source>
</evidence>
<reference evidence="4 5" key="1">
    <citation type="submission" date="2023-07" db="EMBL/GenBank/DDBJ databases">
        <title>Genomic Encyclopedia of Type Strains, Phase IV (KMG-IV): sequencing the most valuable type-strain genomes for metagenomic binning, comparative biology and taxonomic classification.</title>
        <authorList>
            <person name="Goeker M."/>
        </authorList>
    </citation>
    <scope>NUCLEOTIDE SEQUENCE [LARGE SCALE GENOMIC DNA]</scope>
    <source>
        <strain evidence="4 5">DSM 19598</strain>
    </source>
</reference>
<evidence type="ECO:0000256" key="3">
    <source>
        <dbReference type="RuleBase" id="RU003707"/>
    </source>
</evidence>
<dbReference type="SUPFAM" id="SSF52096">
    <property type="entry name" value="ClpP/crotonase"/>
    <property type="match status" value="1"/>
</dbReference>
<sequence>MNEPVRQTVQIEKRNDGIAIVTLNRPEAANAFSKQMLYDLHDAVYHIKNDANVRVVILTGSGEKAFCAGADLKERKGMSDSEVKQTVRLIGGTIKEIEDLPQPVIAAINGVAFGGGLELALACDLRIGAIEAMLGLTETSLAIIPGAGGTQRLPRLIGLGKAKELIFTAKRLTAEEAATIGLFEYTVPRSDLLEKAFELAESMLKNGPLALIQAKIAMNRGVEVDLATGLKMEELAYDALIPTADRLEGLNAFAEKRSPQYKGQ</sequence>
<dbReference type="EMBL" id="JAUSUN010000042">
    <property type="protein sequence ID" value="MDQ0415640.1"/>
    <property type="molecule type" value="Genomic_DNA"/>
</dbReference>
<dbReference type="Proteomes" id="UP001242313">
    <property type="component" value="Unassembled WGS sequence"/>
</dbReference>
<organism evidence="4 5">
    <name type="scientific">Mesobacillus stamsii</name>
    <dbReference type="NCBI Taxonomy" id="225347"/>
    <lineage>
        <taxon>Bacteria</taxon>
        <taxon>Bacillati</taxon>
        <taxon>Bacillota</taxon>
        <taxon>Bacilli</taxon>
        <taxon>Bacillales</taxon>
        <taxon>Bacillaceae</taxon>
        <taxon>Mesobacillus</taxon>
    </lineage>
</organism>
<dbReference type="Pfam" id="PF00378">
    <property type="entry name" value="ECH_1"/>
    <property type="match status" value="1"/>
</dbReference>
<gene>
    <name evidence="4" type="ORF">J2S25_003867</name>
</gene>
<keyword evidence="5" id="KW-1185">Reference proteome</keyword>
<dbReference type="PROSITE" id="PS00166">
    <property type="entry name" value="ENOYL_COA_HYDRATASE"/>
    <property type="match status" value="1"/>
</dbReference>
<proteinExistence type="inferred from homology"/>
<evidence type="ECO:0000313" key="4">
    <source>
        <dbReference type="EMBL" id="MDQ0415640.1"/>
    </source>
</evidence>
<dbReference type="PANTHER" id="PTHR11941:SF54">
    <property type="entry name" value="ENOYL-COA HYDRATASE, MITOCHONDRIAL"/>
    <property type="match status" value="1"/>
</dbReference>
<dbReference type="InterPro" id="IPR001753">
    <property type="entry name" value="Enoyl-CoA_hydra/iso"/>
</dbReference>
<comment type="similarity">
    <text evidence="1 3">Belongs to the enoyl-CoA hydratase/isomerase family.</text>
</comment>
<dbReference type="Gene3D" id="1.10.12.10">
    <property type="entry name" value="Lyase 2-enoyl-coa Hydratase, Chain A, domain 2"/>
    <property type="match status" value="1"/>
</dbReference>
<dbReference type="NCBIfam" id="NF005802">
    <property type="entry name" value="PRK07657.1"/>
    <property type="match status" value="1"/>
</dbReference>
<protein>
    <submittedName>
        <fullName evidence="4">Enoyl-CoA hydratase/carnithine racemase</fullName>
    </submittedName>
</protein>
<name>A0ABU0G0C2_9BACI</name>
<dbReference type="InterPro" id="IPR018376">
    <property type="entry name" value="Enoyl-CoA_hyd/isom_CS"/>
</dbReference>
<comment type="caution">
    <text evidence="4">The sequence shown here is derived from an EMBL/GenBank/DDBJ whole genome shotgun (WGS) entry which is preliminary data.</text>
</comment>
<dbReference type="CDD" id="cd06558">
    <property type="entry name" value="crotonase-like"/>
    <property type="match status" value="1"/>
</dbReference>
<evidence type="ECO:0000256" key="1">
    <source>
        <dbReference type="ARBA" id="ARBA00005254"/>
    </source>
</evidence>
<evidence type="ECO:0000313" key="5">
    <source>
        <dbReference type="Proteomes" id="UP001242313"/>
    </source>
</evidence>